<keyword evidence="2" id="KW-1185">Reference proteome</keyword>
<dbReference type="AlphaFoldDB" id="A0A699YIG6"/>
<organism evidence="1 2">
    <name type="scientific">Haematococcus lacustris</name>
    <name type="common">Green alga</name>
    <name type="synonym">Haematococcus pluvialis</name>
    <dbReference type="NCBI Taxonomy" id="44745"/>
    <lineage>
        <taxon>Eukaryota</taxon>
        <taxon>Viridiplantae</taxon>
        <taxon>Chlorophyta</taxon>
        <taxon>core chlorophytes</taxon>
        <taxon>Chlorophyceae</taxon>
        <taxon>CS clade</taxon>
        <taxon>Chlamydomonadales</taxon>
        <taxon>Haematococcaceae</taxon>
        <taxon>Haematococcus</taxon>
    </lineage>
</organism>
<name>A0A699YIG6_HAELA</name>
<reference evidence="1 2" key="1">
    <citation type="submission" date="2020-02" db="EMBL/GenBank/DDBJ databases">
        <title>Draft genome sequence of Haematococcus lacustris strain NIES-144.</title>
        <authorList>
            <person name="Morimoto D."/>
            <person name="Nakagawa S."/>
            <person name="Yoshida T."/>
            <person name="Sawayama S."/>
        </authorList>
    </citation>
    <scope>NUCLEOTIDE SEQUENCE [LARGE SCALE GENOMIC DNA]</scope>
    <source>
        <strain evidence="1 2">NIES-144</strain>
    </source>
</reference>
<gene>
    <name evidence="1" type="ORF">HaLaN_05223</name>
</gene>
<evidence type="ECO:0000313" key="1">
    <source>
        <dbReference type="EMBL" id="GFH09987.1"/>
    </source>
</evidence>
<protein>
    <submittedName>
        <fullName evidence="1">Uncharacterized protein</fullName>
    </submittedName>
</protein>
<dbReference type="EMBL" id="BLLF01000279">
    <property type="protein sequence ID" value="GFH09987.1"/>
    <property type="molecule type" value="Genomic_DNA"/>
</dbReference>
<proteinExistence type="predicted"/>
<accession>A0A699YIG6</accession>
<sequence>MQQQLHACMPVPARAVGKECFSLDKAQIVRKLFRAADTSPCLLGRHTDPVLQAQRLLLHIAPSLPPGS</sequence>
<comment type="caution">
    <text evidence="1">The sequence shown here is derived from an EMBL/GenBank/DDBJ whole genome shotgun (WGS) entry which is preliminary data.</text>
</comment>
<dbReference type="Proteomes" id="UP000485058">
    <property type="component" value="Unassembled WGS sequence"/>
</dbReference>
<evidence type="ECO:0000313" key="2">
    <source>
        <dbReference type="Proteomes" id="UP000485058"/>
    </source>
</evidence>